<dbReference type="SUPFAM" id="SSF55961">
    <property type="entry name" value="Bet v1-like"/>
    <property type="match status" value="1"/>
</dbReference>
<evidence type="ECO:0000256" key="3">
    <source>
        <dbReference type="ARBA" id="ARBA00023002"/>
    </source>
</evidence>
<gene>
    <name evidence="7" type="ORF">CJO09_08135</name>
    <name evidence="8" type="ORF">CJP73_05635</name>
</gene>
<keyword evidence="5" id="KW-0411">Iron-sulfur</keyword>
<evidence type="ECO:0000256" key="4">
    <source>
        <dbReference type="ARBA" id="ARBA00023004"/>
    </source>
</evidence>
<dbReference type="Proteomes" id="UP000266483">
    <property type="component" value="Unassembled WGS sequence"/>
</dbReference>
<dbReference type="GO" id="GO:0046872">
    <property type="term" value="F:metal ion binding"/>
    <property type="evidence" value="ECO:0007669"/>
    <property type="project" value="UniProtKB-KW"/>
</dbReference>
<dbReference type="Proteomes" id="UP000266206">
    <property type="component" value="Unassembled WGS sequence"/>
</dbReference>
<proteinExistence type="predicted"/>
<dbReference type="PROSITE" id="PS51296">
    <property type="entry name" value="RIESKE"/>
    <property type="match status" value="1"/>
</dbReference>
<evidence type="ECO:0000313" key="10">
    <source>
        <dbReference type="Proteomes" id="UP000266483"/>
    </source>
</evidence>
<dbReference type="GO" id="GO:0016491">
    <property type="term" value="F:oxidoreductase activity"/>
    <property type="evidence" value="ECO:0007669"/>
    <property type="project" value="UniProtKB-KW"/>
</dbReference>
<dbReference type="InterPro" id="IPR050584">
    <property type="entry name" value="Cholesterol_7-desaturase"/>
</dbReference>
<evidence type="ECO:0000313" key="7">
    <source>
        <dbReference type="EMBL" id="RII83545.1"/>
    </source>
</evidence>
<dbReference type="SUPFAM" id="SSF50022">
    <property type="entry name" value="ISP domain"/>
    <property type="match status" value="1"/>
</dbReference>
<reference evidence="9 10" key="1">
    <citation type="submission" date="2017-08" db="EMBL/GenBank/DDBJ databases">
        <title>Pusillimonas indicus sp. nov., a member of the family Alcaligenaceae isolated from surface seawater.</title>
        <authorList>
            <person name="Li J."/>
        </authorList>
    </citation>
    <scope>NUCLEOTIDE SEQUENCE [LARGE SCALE GENOMIC DNA]</scope>
    <source>
        <strain evidence="7 10">17-4A</strain>
        <strain evidence="8 9">L52-1-41</strain>
    </source>
</reference>
<keyword evidence="4" id="KW-0408">Iron</keyword>
<dbReference type="Pfam" id="PF00355">
    <property type="entry name" value="Rieske"/>
    <property type="match status" value="1"/>
</dbReference>
<dbReference type="InterPro" id="IPR036922">
    <property type="entry name" value="Rieske_2Fe-2S_sf"/>
</dbReference>
<dbReference type="PANTHER" id="PTHR21266">
    <property type="entry name" value="IRON-SULFUR DOMAIN CONTAINING PROTEIN"/>
    <property type="match status" value="1"/>
</dbReference>
<name>A0A3A1YVC1_9BURK</name>
<dbReference type="GO" id="GO:0051537">
    <property type="term" value="F:2 iron, 2 sulfur cluster binding"/>
    <property type="evidence" value="ECO:0007669"/>
    <property type="project" value="UniProtKB-KW"/>
</dbReference>
<dbReference type="InterPro" id="IPR017941">
    <property type="entry name" value="Rieske_2Fe-2S"/>
</dbReference>
<dbReference type="EMBL" id="NQYH01000003">
    <property type="protein sequence ID" value="RIY41461.1"/>
    <property type="molecule type" value="Genomic_DNA"/>
</dbReference>
<organism evidence="8 9">
    <name type="scientific">Neopusillimonas maritima</name>
    <dbReference type="NCBI Taxonomy" id="2026239"/>
    <lineage>
        <taxon>Bacteria</taxon>
        <taxon>Pseudomonadati</taxon>
        <taxon>Pseudomonadota</taxon>
        <taxon>Betaproteobacteria</taxon>
        <taxon>Burkholderiales</taxon>
        <taxon>Alcaligenaceae</taxon>
        <taxon>Neopusillimonas</taxon>
    </lineage>
</organism>
<dbReference type="EMBL" id="NQOU01000002">
    <property type="protein sequence ID" value="RII83545.1"/>
    <property type="molecule type" value="Genomic_DNA"/>
</dbReference>
<protein>
    <recommendedName>
        <fullName evidence="6">Rieske domain-containing protein</fullName>
    </recommendedName>
</protein>
<feature type="domain" description="Rieske" evidence="6">
    <location>
        <begin position="7"/>
        <end position="108"/>
    </location>
</feature>
<keyword evidence="10" id="KW-1185">Reference proteome</keyword>
<dbReference type="PANTHER" id="PTHR21266:SF60">
    <property type="entry name" value="3-KETOSTEROID-9-ALPHA-MONOOXYGENASE, OXYGENASE COMPONENT"/>
    <property type="match status" value="1"/>
</dbReference>
<sequence>MFIKNGWYAAAWADEIGHHLVQKWITGEPVVLYRTQAGEVVALHDRCPHRRASLSKGNLVGDDVQCAYHGITFDCQGNCVRVPGQEKVPSALSLRRYKVVEKWQWIWIWMGQPDEADESLLPAFEYNDSPGWKALGGCIPVKANYQLLTDNLLDLTHETYVHGKTIGNSAVAETPMEYQLNGHEVHVKRIMENTPPPPLFKRVRGFEGNIDRWQIIRFQAPAHISIDARGYPTGVDDLEQGMRWFSLNSLTPVDERNTLYFWTVTRCFDLENEELDEIIKDQILKTFMEDVEVIEAQQVLIETDDRAIPEVSIRADGGSISARRIVEKLAAQDADAGIT</sequence>
<dbReference type="Gene3D" id="2.102.10.10">
    <property type="entry name" value="Rieske [2Fe-2S] iron-sulphur domain"/>
    <property type="match status" value="1"/>
</dbReference>
<dbReference type="OrthoDB" id="9790995at2"/>
<keyword evidence="1" id="KW-0001">2Fe-2S</keyword>
<comment type="caution">
    <text evidence="8">The sequence shown here is derived from an EMBL/GenBank/DDBJ whole genome shotgun (WGS) entry which is preliminary data.</text>
</comment>
<keyword evidence="3" id="KW-0560">Oxidoreductase</keyword>
<evidence type="ECO:0000256" key="5">
    <source>
        <dbReference type="ARBA" id="ARBA00023014"/>
    </source>
</evidence>
<dbReference type="AlphaFoldDB" id="A0A3A1YVC1"/>
<evidence type="ECO:0000256" key="1">
    <source>
        <dbReference type="ARBA" id="ARBA00022714"/>
    </source>
</evidence>
<evidence type="ECO:0000259" key="6">
    <source>
        <dbReference type="PROSITE" id="PS51296"/>
    </source>
</evidence>
<keyword evidence="2" id="KW-0479">Metal-binding</keyword>
<dbReference type="RefSeq" id="WP_119441906.1">
    <property type="nucleotide sequence ID" value="NZ_CP170494.1"/>
</dbReference>
<dbReference type="CDD" id="cd08878">
    <property type="entry name" value="RHO_alpha_C_DMO-like"/>
    <property type="match status" value="1"/>
</dbReference>
<dbReference type="InterPro" id="IPR044043">
    <property type="entry name" value="VanA_C_cat"/>
</dbReference>
<evidence type="ECO:0000313" key="9">
    <source>
        <dbReference type="Proteomes" id="UP000266206"/>
    </source>
</evidence>
<accession>A0A3A1YVC1</accession>
<dbReference type="Pfam" id="PF19112">
    <property type="entry name" value="VanA_C"/>
    <property type="match status" value="1"/>
</dbReference>
<evidence type="ECO:0000313" key="8">
    <source>
        <dbReference type="EMBL" id="RIY41461.1"/>
    </source>
</evidence>
<dbReference type="Gene3D" id="3.90.380.10">
    <property type="entry name" value="Naphthalene 1,2-dioxygenase Alpha Subunit, Chain A, domain 1"/>
    <property type="match status" value="1"/>
</dbReference>
<evidence type="ECO:0000256" key="2">
    <source>
        <dbReference type="ARBA" id="ARBA00022723"/>
    </source>
</evidence>